<name>A0ABT9VCE1_9BACI</name>
<gene>
    <name evidence="1" type="ORF">J2S77_000574</name>
</gene>
<evidence type="ECO:0000313" key="2">
    <source>
        <dbReference type="Proteomes" id="UP001224359"/>
    </source>
</evidence>
<reference evidence="1 2" key="1">
    <citation type="submission" date="2023-07" db="EMBL/GenBank/DDBJ databases">
        <title>Genomic Encyclopedia of Type Strains, Phase IV (KMG-IV): sequencing the most valuable type-strain genomes for metagenomic binning, comparative biology and taxonomic classification.</title>
        <authorList>
            <person name="Goeker M."/>
        </authorList>
    </citation>
    <scope>NUCLEOTIDE SEQUENCE [LARGE SCALE GENOMIC DNA]</scope>
    <source>
        <strain evidence="1 2">DSM 16460</strain>
    </source>
</reference>
<evidence type="ECO:0000313" key="1">
    <source>
        <dbReference type="EMBL" id="MDQ0158618.1"/>
    </source>
</evidence>
<proteinExistence type="predicted"/>
<dbReference type="RefSeq" id="WP_306974456.1">
    <property type="nucleotide sequence ID" value="NZ_JAUSTQ010000002.1"/>
</dbReference>
<accession>A0ABT9VCE1</accession>
<dbReference type="EMBL" id="JAUSTQ010000002">
    <property type="protein sequence ID" value="MDQ0158618.1"/>
    <property type="molecule type" value="Genomic_DNA"/>
</dbReference>
<keyword evidence="2" id="KW-1185">Reference proteome</keyword>
<comment type="caution">
    <text evidence="1">The sequence shown here is derived from an EMBL/GenBank/DDBJ whole genome shotgun (WGS) entry which is preliminary data.</text>
</comment>
<dbReference type="Proteomes" id="UP001224359">
    <property type="component" value="Unassembled WGS sequence"/>
</dbReference>
<organism evidence="1 2">
    <name type="scientific">Alkalibacillus salilacus</name>
    <dbReference type="NCBI Taxonomy" id="284582"/>
    <lineage>
        <taxon>Bacteria</taxon>
        <taxon>Bacillati</taxon>
        <taxon>Bacillota</taxon>
        <taxon>Bacilli</taxon>
        <taxon>Bacillales</taxon>
        <taxon>Bacillaceae</taxon>
        <taxon>Alkalibacillus</taxon>
    </lineage>
</organism>
<sequence length="58" mass="6722">MQDFKNTASISASLDTSLDLFNNQFNIIATPNKNHQLICVEWVKENEEIENFCQYTPL</sequence>
<protein>
    <submittedName>
        <fullName evidence="1">Uncharacterized protein</fullName>
    </submittedName>
</protein>